<dbReference type="Gene3D" id="1.10.150.520">
    <property type="match status" value="1"/>
</dbReference>
<name>A0ABY6GUF5_9GAMM</name>
<dbReference type="InterPro" id="IPR006439">
    <property type="entry name" value="HAD-SF_hydro_IA"/>
</dbReference>
<keyword evidence="4" id="KW-0460">Magnesium</keyword>
<dbReference type="SFLD" id="SFLDS00003">
    <property type="entry name" value="Haloacid_Dehalogenase"/>
    <property type="match status" value="1"/>
</dbReference>
<gene>
    <name evidence="5" type="ORF">NX720_00335</name>
</gene>
<evidence type="ECO:0000256" key="4">
    <source>
        <dbReference type="ARBA" id="ARBA00022842"/>
    </source>
</evidence>
<dbReference type="NCBIfam" id="TIGR01549">
    <property type="entry name" value="HAD-SF-IA-v1"/>
    <property type="match status" value="1"/>
</dbReference>
<reference evidence="5" key="1">
    <citation type="submission" date="2022-10" db="EMBL/GenBank/DDBJ databases">
        <title>Completed Genome Sequence of two octocoral isolated bacterium, Endozoicomonas euniceicola EF212T and Endozoicomonas gorgoniicola PS125T.</title>
        <authorList>
            <person name="Chiou Y.-J."/>
            <person name="Chen Y.-H."/>
        </authorList>
    </citation>
    <scope>NUCLEOTIDE SEQUENCE</scope>
    <source>
        <strain evidence="5">EF212</strain>
    </source>
</reference>
<dbReference type="EMBL" id="CP103300">
    <property type="protein sequence ID" value="UYM16417.1"/>
    <property type="molecule type" value="Genomic_DNA"/>
</dbReference>
<dbReference type="RefSeq" id="WP_262598712.1">
    <property type="nucleotide sequence ID" value="NZ_CP103300.1"/>
</dbReference>
<comment type="cofactor">
    <cofactor evidence="1">
        <name>Mg(2+)</name>
        <dbReference type="ChEBI" id="CHEBI:18420"/>
    </cofactor>
</comment>
<protein>
    <submittedName>
        <fullName evidence="5">HAD family hydrolase</fullName>
    </submittedName>
</protein>
<dbReference type="Gene3D" id="3.40.50.1000">
    <property type="entry name" value="HAD superfamily/HAD-like"/>
    <property type="match status" value="1"/>
</dbReference>
<dbReference type="SUPFAM" id="SSF56784">
    <property type="entry name" value="HAD-like"/>
    <property type="match status" value="1"/>
</dbReference>
<keyword evidence="2" id="KW-0479">Metal-binding</keyword>
<evidence type="ECO:0000256" key="2">
    <source>
        <dbReference type="ARBA" id="ARBA00022723"/>
    </source>
</evidence>
<evidence type="ECO:0000313" key="6">
    <source>
        <dbReference type="Proteomes" id="UP001163255"/>
    </source>
</evidence>
<sequence length="223" mass="25651">MIKAVVFDLDDTLYPESSYVESGFKAVDSYLLEQHEITGFFNTARELFHSGHRGRVFNDTLDALGVEYQLALIEELVNVYRSHLPTIALSSEAKDILDRLSGRCKMGLITDGYRQVQRNKINALGVSDYFHEICVTDELGRDYWKPHEKSYQLMQKTLEVEPEQCVYVADNPNKDFVTPKKMGWLTVQLISETGEYCFTDVTPEFEAEHKINSLPELRQVLEI</sequence>
<dbReference type="SFLD" id="SFLDG01129">
    <property type="entry name" value="C1.5:_HAD__Beta-PGM__Phosphata"/>
    <property type="match status" value="1"/>
</dbReference>
<evidence type="ECO:0000256" key="3">
    <source>
        <dbReference type="ARBA" id="ARBA00022801"/>
    </source>
</evidence>
<proteinExistence type="predicted"/>
<dbReference type="GO" id="GO:0016787">
    <property type="term" value="F:hydrolase activity"/>
    <property type="evidence" value="ECO:0007669"/>
    <property type="project" value="UniProtKB-KW"/>
</dbReference>
<dbReference type="PANTHER" id="PTHR46470:SF2">
    <property type="entry name" value="GLYCERALDEHYDE 3-PHOSPHATE PHOSPHATASE"/>
    <property type="match status" value="1"/>
</dbReference>
<dbReference type="PANTHER" id="PTHR46470">
    <property type="entry name" value="N-ACYLNEURAMINATE-9-PHOSPHATASE"/>
    <property type="match status" value="1"/>
</dbReference>
<dbReference type="InterPro" id="IPR036412">
    <property type="entry name" value="HAD-like_sf"/>
</dbReference>
<dbReference type="InterPro" id="IPR041492">
    <property type="entry name" value="HAD_2"/>
</dbReference>
<accession>A0ABY6GUF5</accession>
<dbReference type="InterPro" id="IPR023214">
    <property type="entry name" value="HAD_sf"/>
</dbReference>
<keyword evidence="3 5" id="KW-0378">Hydrolase</keyword>
<evidence type="ECO:0000256" key="1">
    <source>
        <dbReference type="ARBA" id="ARBA00001946"/>
    </source>
</evidence>
<organism evidence="5 6">
    <name type="scientific">Endozoicomonas euniceicola</name>
    <dbReference type="NCBI Taxonomy" id="1234143"/>
    <lineage>
        <taxon>Bacteria</taxon>
        <taxon>Pseudomonadati</taxon>
        <taxon>Pseudomonadota</taxon>
        <taxon>Gammaproteobacteria</taxon>
        <taxon>Oceanospirillales</taxon>
        <taxon>Endozoicomonadaceae</taxon>
        <taxon>Endozoicomonas</taxon>
    </lineage>
</organism>
<keyword evidence="6" id="KW-1185">Reference proteome</keyword>
<evidence type="ECO:0000313" key="5">
    <source>
        <dbReference type="EMBL" id="UYM16417.1"/>
    </source>
</evidence>
<dbReference type="Pfam" id="PF13419">
    <property type="entry name" value="HAD_2"/>
    <property type="match status" value="1"/>
</dbReference>
<dbReference type="Proteomes" id="UP001163255">
    <property type="component" value="Chromosome"/>
</dbReference>
<dbReference type="InterPro" id="IPR051400">
    <property type="entry name" value="HAD-like_hydrolase"/>
</dbReference>